<comment type="caution">
    <text evidence="6">The sequence shown here is derived from an EMBL/GenBank/DDBJ whole genome shotgun (WGS) entry which is preliminary data.</text>
</comment>
<dbReference type="Gene3D" id="3.40.50.1980">
    <property type="entry name" value="Nitrogenase molybdenum iron protein domain"/>
    <property type="match status" value="2"/>
</dbReference>
<evidence type="ECO:0000256" key="5">
    <source>
        <dbReference type="RuleBase" id="RU003512"/>
    </source>
</evidence>
<dbReference type="RefSeq" id="WP_082601305.1">
    <property type="nucleotide sequence ID" value="NZ_AZFN01000001.1"/>
</dbReference>
<evidence type="ECO:0000256" key="4">
    <source>
        <dbReference type="ARBA" id="ARBA00022729"/>
    </source>
</evidence>
<dbReference type="Proteomes" id="UP000051739">
    <property type="component" value="Unassembled WGS sequence"/>
</dbReference>
<dbReference type="PANTHER" id="PTHR42953">
    <property type="entry name" value="HIGH-AFFINITY ZINC UPTAKE SYSTEM PROTEIN ZNUA-RELATED"/>
    <property type="match status" value="1"/>
</dbReference>
<sequence length="305" mass="34218">MIKKYWKIGLLVVVLLGVFGLMVTNWTPNKTSQKPIRVVTSLNFYGEVAKAVAGDHGQVTSFIDNEAVDPHDFQPSTKEAQKVAKANVVIVNGLGYDSWLTKLTKAADSSQKVINVGTQVADKKNGDNEHVWYQPATMNKLATQLAKQFSKLDPEHKADYYKNAKAYQTKLTKLDEVIKTAKQNVGDQKLVDVSEPVFDYALNNLGYEVNNKHFEKAVEDDNDPSPQDIQQIRDDITQHKIAFFVNNSQESDKTVKNLVKLAQENNVPVLNVTETEPNGKSYVEWMTDQYKQLIKIQGSESSSHS</sequence>
<dbReference type="GO" id="GO:0030001">
    <property type="term" value="P:metal ion transport"/>
    <property type="evidence" value="ECO:0007669"/>
    <property type="project" value="InterPro"/>
</dbReference>
<dbReference type="InterPro" id="IPR006127">
    <property type="entry name" value="ZnuA-like"/>
</dbReference>
<dbReference type="SUPFAM" id="SSF53807">
    <property type="entry name" value="Helical backbone' metal receptor"/>
    <property type="match status" value="1"/>
</dbReference>
<dbReference type="PANTHER" id="PTHR42953:SF1">
    <property type="entry name" value="METAL-BINDING PROTEIN HI_0362-RELATED"/>
    <property type="match status" value="1"/>
</dbReference>
<comment type="subcellular location">
    <subcellularLocation>
        <location evidence="1">Cell envelope</location>
    </subcellularLocation>
</comment>
<dbReference type="GO" id="GO:0046872">
    <property type="term" value="F:metal ion binding"/>
    <property type="evidence" value="ECO:0007669"/>
    <property type="project" value="UniProtKB-KW"/>
</dbReference>
<dbReference type="Pfam" id="PF01297">
    <property type="entry name" value="ZnuA"/>
    <property type="match status" value="1"/>
</dbReference>
<dbReference type="InterPro" id="IPR050492">
    <property type="entry name" value="Bact_metal-bind_prot9"/>
</dbReference>
<accession>A0A0R1VDQ8</accession>
<comment type="similarity">
    <text evidence="5">Belongs to the bacterial solute-binding protein 9 family.</text>
</comment>
<evidence type="ECO:0000256" key="1">
    <source>
        <dbReference type="ARBA" id="ARBA00004196"/>
    </source>
</evidence>
<evidence type="ECO:0000313" key="7">
    <source>
        <dbReference type="Proteomes" id="UP000051739"/>
    </source>
</evidence>
<evidence type="ECO:0000313" key="6">
    <source>
        <dbReference type="EMBL" id="KRM03664.1"/>
    </source>
</evidence>
<dbReference type="AlphaFoldDB" id="A0A0R1VDQ8"/>
<dbReference type="GO" id="GO:0030313">
    <property type="term" value="C:cell envelope"/>
    <property type="evidence" value="ECO:0007669"/>
    <property type="project" value="UniProtKB-SubCell"/>
</dbReference>
<protein>
    <submittedName>
        <fullName evidence="6">Zinc iron ABC transporter substrate binding component</fullName>
    </submittedName>
</protein>
<dbReference type="PRINTS" id="PR00690">
    <property type="entry name" value="ADHESNFAMILY"/>
</dbReference>
<dbReference type="PATRIC" id="fig|1423749.3.peg.34"/>
<dbReference type="GO" id="GO:0007155">
    <property type="term" value="P:cell adhesion"/>
    <property type="evidence" value="ECO:0007669"/>
    <property type="project" value="InterPro"/>
</dbReference>
<keyword evidence="2 5" id="KW-0813">Transport</keyword>
<evidence type="ECO:0000256" key="3">
    <source>
        <dbReference type="ARBA" id="ARBA00022723"/>
    </source>
</evidence>
<proteinExistence type="inferred from homology"/>
<reference evidence="6 7" key="1">
    <citation type="journal article" date="2015" name="Genome Announc.">
        <title>Expanding the biotechnology potential of lactobacilli through comparative genomics of 213 strains and associated genera.</title>
        <authorList>
            <person name="Sun Z."/>
            <person name="Harris H.M."/>
            <person name="McCann A."/>
            <person name="Guo C."/>
            <person name="Argimon S."/>
            <person name="Zhang W."/>
            <person name="Yang X."/>
            <person name="Jeffery I.B."/>
            <person name="Cooney J.C."/>
            <person name="Kagawa T.F."/>
            <person name="Liu W."/>
            <person name="Song Y."/>
            <person name="Salvetti E."/>
            <person name="Wrobel A."/>
            <person name="Rasinkangas P."/>
            <person name="Parkhill J."/>
            <person name="Rea M.C."/>
            <person name="O'Sullivan O."/>
            <person name="Ritari J."/>
            <person name="Douillard F.P."/>
            <person name="Paul Ross R."/>
            <person name="Yang R."/>
            <person name="Briner A.E."/>
            <person name="Felis G.E."/>
            <person name="de Vos W.M."/>
            <person name="Barrangou R."/>
            <person name="Klaenhammer T.R."/>
            <person name="Caufield P.W."/>
            <person name="Cui Y."/>
            <person name="Zhang H."/>
            <person name="O'Toole P.W."/>
        </authorList>
    </citation>
    <scope>NUCLEOTIDE SEQUENCE [LARGE SCALE GENOMIC DNA]</scope>
    <source>
        <strain evidence="6 7">DSM 16045</strain>
    </source>
</reference>
<keyword evidence="7" id="KW-1185">Reference proteome</keyword>
<evidence type="ECO:0000256" key="2">
    <source>
        <dbReference type="ARBA" id="ARBA00022448"/>
    </source>
</evidence>
<keyword evidence="4" id="KW-0732">Signal</keyword>
<keyword evidence="3" id="KW-0479">Metal-binding</keyword>
<dbReference type="EMBL" id="AZFN01000001">
    <property type="protein sequence ID" value="KRM03664.1"/>
    <property type="molecule type" value="Genomic_DNA"/>
</dbReference>
<gene>
    <name evidence="6" type="ORF">FC60_GL000034</name>
</gene>
<dbReference type="InterPro" id="IPR006128">
    <property type="entry name" value="Lipoprotein_PsaA-like"/>
</dbReference>
<name>A0A0R1VDQ8_9LACO</name>
<organism evidence="6 7">
    <name type="scientific">Limosilactobacillus gastricus DSM 16045</name>
    <dbReference type="NCBI Taxonomy" id="1423749"/>
    <lineage>
        <taxon>Bacteria</taxon>
        <taxon>Bacillati</taxon>
        <taxon>Bacillota</taxon>
        <taxon>Bacilli</taxon>
        <taxon>Lactobacillales</taxon>
        <taxon>Lactobacillaceae</taxon>
        <taxon>Limosilactobacillus</taxon>
    </lineage>
</organism>